<sequence>MAPQGSQYGCSIQVGPIIKGGAFFQFWEGPPFVVLEWPYDQFGHFHQSWLPGNPLKNWPGGPQFPPRTADCSVWAVAVKLTMDPRWPEKARNEGIFNDKEK</sequence>
<comment type="caution">
    <text evidence="1">The sequence shown here is derived from an EMBL/GenBank/DDBJ whole genome shotgun (WGS) entry which is preliminary data.</text>
</comment>
<dbReference type="EMBL" id="AVOT02008418">
    <property type="protein sequence ID" value="MBW0485964.1"/>
    <property type="molecule type" value="Genomic_DNA"/>
</dbReference>
<organism evidence="1 2">
    <name type="scientific">Austropuccinia psidii MF-1</name>
    <dbReference type="NCBI Taxonomy" id="1389203"/>
    <lineage>
        <taxon>Eukaryota</taxon>
        <taxon>Fungi</taxon>
        <taxon>Dikarya</taxon>
        <taxon>Basidiomycota</taxon>
        <taxon>Pucciniomycotina</taxon>
        <taxon>Pucciniomycetes</taxon>
        <taxon>Pucciniales</taxon>
        <taxon>Sphaerophragmiaceae</taxon>
        <taxon>Austropuccinia</taxon>
    </lineage>
</organism>
<reference evidence="1" key="1">
    <citation type="submission" date="2021-03" db="EMBL/GenBank/DDBJ databases">
        <title>Draft genome sequence of rust myrtle Austropuccinia psidii MF-1, a brazilian biotype.</title>
        <authorList>
            <person name="Quecine M.C."/>
            <person name="Pachon D.M.R."/>
            <person name="Bonatelli M.L."/>
            <person name="Correr F.H."/>
            <person name="Franceschini L.M."/>
            <person name="Leite T.F."/>
            <person name="Margarido G.R.A."/>
            <person name="Almeida C.A."/>
            <person name="Ferrarezi J.A."/>
            <person name="Labate C.A."/>
        </authorList>
    </citation>
    <scope>NUCLEOTIDE SEQUENCE</scope>
    <source>
        <strain evidence="1">MF-1</strain>
    </source>
</reference>
<gene>
    <name evidence="1" type="ORF">O181_025679</name>
</gene>
<dbReference type="AlphaFoldDB" id="A0A9Q3H0W2"/>
<evidence type="ECO:0000313" key="1">
    <source>
        <dbReference type="EMBL" id="MBW0485964.1"/>
    </source>
</evidence>
<dbReference type="Proteomes" id="UP000765509">
    <property type="component" value="Unassembled WGS sequence"/>
</dbReference>
<proteinExistence type="predicted"/>
<accession>A0A9Q3H0W2</accession>
<name>A0A9Q3H0W2_9BASI</name>
<protein>
    <submittedName>
        <fullName evidence="1">Uncharacterized protein</fullName>
    </submittedName>
</protein>
<keyword evidence="2" id="KW-1185">Reference proteome</keyword>
<evidence type="ECO:0000313" key="2">
    <source>
        <dbReference type="Proteomes" id="UP000765509"/>
    </source>
</evidence>